<reference evidence="10 11" key="1">
    <citation type="submission" date="2023-08" db="EMBL/GenBank/DDBJ databases">
        <title>Genome sequence of Thermaerobacter compostii strain Ins1, a spore-forming filamentous bacterium isolated from a deep geothermal reservoir.</title>
        <authorList>
            <person name="Bregnard D."/>
            <person name="Gonzalez D."/>
            <person name="Junier P."/>
        </authorList>
    </citation>
    <scope>NUCLEOTIDE SEQUENCE [LARGE SCALE GENOMIC DNA]</scope>
    <source>
        <strain evidence="10 11">Ins1</strain>
    </source>
</reference>
<feature type="transmembrane region" description="Helical" evidence="9">
    <location>
        <begin position="187"/>
        <end position="207"/>
    </location>
</feature>
<evidence type="ECO:0000256" key="9">
    <source>
        <dbReference type="SAM" id="Phobius"/>
    </source>
</evidence>
<evidence type="ECO:0000313" key="10">
    <source>
        <dbReference type="EMBL" id="WPD19420.1"/>
    </source>
</evidence>
<proteinExistence type="inferred from homology"/>
<dbReference type="PANTHER" id="PTHR30472:SF24">
    <property type="entry name" value="FERRIC ENTEROBACTIN TRANSPORT SYSTEM PERMEASE PROTEIN FEPG"/>
    <property type="match status" value="1"/>
</dbReference>
<feature type="transmembrane region" description="Helical" evidence="9">
    <location>
        <begin position="132"/>
        <end position="153"/>
    </location>
</feature>
<evidence type="ECO:0000256" key="1">
    <source>
        <dbReference type="ARBA" id="ARBA00004651"/>
    </source>
</evidence>
<evidence type="ECO:0000256" key="2">
    <source>
        <dbReference type="ARBA" id="ARBA00007935"/>
    </source>
</evidence>
<keyword evidence="3" id="KW-0813">Transport</keyword>
<gene>
    <name evidence="10" type="ORF">Q5761_01755</name>
</gene>
<feature type="region of interest" description="Disordered" evidence="8">
    <location>
        <begin position="1"/>
        <end position="22"/>
    </location>
</feature>
<evidence type="ECO:0000256" key="3">
    <source>
        <dbReference type="ARBA" id="ARBA00022448"/>
    </source>
</evidence>
<dbReference type="Proteomes" id="UP001304683">
    <property type="component" value="Chromosome"/>
</dbReference>
<dbReference type="EMBL" id="CP132508">
    <property type="protein sequence ID" value="WPD19420.1"/>
    <property type="molecule type" value="Genomic_DNA"/>
</dbReference>
<sequence length="399" mass="40083">MEPRSRRPQSAQPQPRPRPLPGHLTVRLRRLPMSFHPSRRSVIATAALLVATLVGLVGSLCLGSLAIPPDRVVATLIDAVRAGLAPGTSPVPPATGAPAVAGPQGGTSGALVTTPTPSPDAFVVLDLRLPRALVAVLAGAALGLAGALTQAVYRNPLAAPDILGVTGGASAAAVAFLTYGQGLSVRWLPAAAFAGAMVTTLAMYALARRAGVSLRLILVGIGVRAATAALTTLLVVKSPIYLTNRAMLWLTGTVYGATWTDVLLLAPWCVAIGGLAAVVARRVDALQLGDDVAGGLGTTPARDRLVALGAAAALTGAAVAVAGAIGFVALLAPHIARHLAGPAFSQAALAAALAGASMLLAADTLGRVAFAPLDVPAGVFTAAVGAPFFLALLYRAHRR</sequence>
<evidence type="ECO:0000313" key="11">
    <source>
        <dbReference type="Proteomes" id="UP001304683"/>
    </source>
</evidence>
<dbReference type="RefSeq" id="WP_318750952.1">
    <property type="nucleotide sequence ID" value="NZ_CP132508.1"/>
</dbReference>
<keyword evidence="5 9" id="KW-0812">Transmembrane</keyword>
<dbReference type="Gene3D" id="1.10.3470.10">
    <property type="entry name" value="ABC transporter involved in vitamin B12 uptake, BtuC"/>
    <property type="match status" value="1"/>
</dbReference>
<feature type="region of interest" description="Disordered" evidence="8">
    <location>
        <begin position="88"/>
        <end position="114"/>
    </location>
</feature>
<evidence type="ECO:0000256" key="8">
    <source>
        <dbReference type="SAM" id="MobiDB-lite"/>
    </source>
</evidence>
<dbReference type="Pfam" id="PF01032">
    <property type="entry name" value="FecCD"/>
    <property type="match status" value="1"/>
</dbReference>
<protein>
    <submittedName>
        <fullName evidence="10">Iron ABC transporter permease</fullName>
    </submittedName>
</protein>
<dbReference type="SUPFAM" id="SSF81345">
    <property type="entry name" value="ABC transporter involved in vitamin B12 uptake, BtuC"/>
    <property type="match status" value="1"/>
</dbReference>
<evidence type="ECO:0000256" key="7">
    <source>
        <dbReference type="ARBA" id="ARBA00023136"/>
    </source>
</evidence>
<keyword evidence="7 9" id="KW-0472">Membrane</keyword>
<comment type="similarity">
    <text evidence="2">Belongs to the binding-protein-dependent transport system permease family. FecCD subfamily.</text>
</comment>
<feature type="transmembrane region" description="Helical" evidence="9">
    <location>
        <begin position="373"/>
        <end position="394"/>
    </location>
</feature>
<evidence type="ECO:0000256" key="4">
    <source>
        <dbReference type="ARBA" id="ARBA00022475"/>
    </source>
</evidence>
<dbReference type="InterPro" id="IPR037294">
    <property type="entry name" value="ABC_BtuC-like"/>
</dbReference>
<comment type="subcellular location">
    <subcellularLocation>
        <location evidence="1">Cell membrane</location>
        <topology evidence="1">Multi-pass membrane protein</topology>
    </subcellularLocation>
</comment>
<name>A0ABZ0QPL0_9FIRM</name>
<feature type="transmembrane region" description="Helical" evidence="9">
    <location>
        <begin position="256"/>
        <end position="280"/>
    </location>
</feature>
<feature type="transmembrane region" description="Helical" evidence="9">
    <location>
        <begin position="162"/>
        <end position="181"/>
    </location>
</feature>
<keyword evidence="11" id="KW-1185">Reference proteome</keyword>
<evidence type="ECO:0000256" key="6">
    <source>
        <dbReference type="ARBA" id="ARBA00022989"/>
    </source>
</evidence>
<dbReference type="CDD" id="cd06550">
    <property type="entry name" value="TM_ABC_iron-siderophores_like"/>
    <property type="match status" value="1"/>
</dbReference>
<dbReference type="InterPro" id="IPR000522">
    <property type="entry name" value="ABC_transptr_permease_BtuC"/>
</dbReference>
<evidence type="ECO:0000256" key="5">
    <source>
        <dbReference type="ARBA" id="ARBA00022692"/>
    </source>
</evidence>
<feature type="transmembrane region" description="Helical" evidence="9">
    <location>
        <begin position="305"/>
        <end position="331"/>
    </location>
</feature>
<organism evidence="10 11">
    <name type="scientific">Thermaerobacter composti</name>
    <dbReference type="NCBI Taxonomy" id="554949"/>
    <lineage>
        <taxon>Bacteria</taxon>
        <taxon>Bacillati</taxon>
        <taxon>Bacillota</taxon>
        <taxon>Clostridia</taxon>
        <taxon>Eubacteriales</taxon>
        <taxon>Clostridiales Family XVII. Incertae Sedis</taxon>
        <taxon>Thermaerobacter</taxon>
    </lineage>
</organism>
<feature type="transmembrane region" description="Helical" evidence="9">
    <location>
        <begin position="42"/>
        <end position="67"/>
    </location>
</feature>
<keyword evidence="4" id="KW-1003">Cell membrane</keyword>
<feature type="transmembrane region" description="Helical" evidence="9">
    <location>
        <begin position="214"/>
        <end position="236"/>
    </location>
</feature>
<keyword evidence="6 9" id="KW-1133">Transmembrane helix</keyword>
<accession>A0ABZ0QPL0</accession>
<dbReference type="PANTHER" id="PTHR30472">
    <property type="entry name" value="FERRIC ENTEROBACTIN TRANSPORT SYSTEM PERMEASE PROTEIN"/>
    <property type="match status" value="1"/>
</dbReference>